<protein>
    <submittedName>
        <fullName evidence="12">Acyltransferase</fullName>
    </submittedName>
</protein>
<evidence type="ECO:0000256" key="2">
    <source>
        <dbReference type="ARBA" id="ARBA00022475"/>
    </source>
</evidence>
<keyword evidence="12" id="KW-0255">Endonuclease</keyword>
<dbReference type="Pfam" id="PF01757">
    <property type="entry name" value="Acyl_transf_3"/>
    <property type="match status" value="1"/>
</dbReference>
<feature type="transmembrane region" description="Helical" evidence="9">
    <location>
        <begin position="319"/>
        <end position="336"/>
    </location>
</feature>
<comment type="caution">
    <text evidence="12">The sequence shown here is derived from an EMBL/GenBank/DDBJ whole genome shotgun (WGS) entry which is preliminary data.</text>
</comment>
<evidence type="ECO:0000256" key="5">
    <source>
        <dbReference type="ARBA" id="ARBA00022989"/>
    </source>
</evidence>
<keyword evidence="2" id="KW-1003">Cell membrane</keyword>
<feature type="region of interest" description="Disordered" evidence="8">
    <location>
        <begin position="633"/>
        <end position="658"/>
    </location>
</feature>
<comment type="subcellular location">
    <subcellularLocation>
        <location evidence="1">Cell membrane</location>
        <topology evidence="1">Multi-pass membrane protein</topology>
    </subcellularLocation>
</comment>
<dbReference type="Proteomes" id="UP001314635">
    <property type="component" value="Unassembled WGS sequence"/>
</dbReference>
<keyword evidence="3" id="KW-0808">Transferase</keyword>
<feature type="transmembrane region" description="Helical" evidence="9">
    <location>
        <begin position="356"/>
        <end position="377"/>
    </location>
</feature>
<feature type="transmembrane region" description="Helical" evidence="9">
    <location>
        <begin position="12"/>
        <end position="31"/>
    </location>
</feature>
<feature type="transmembrane region" description="Helical" evidence="9">
    <location>
        <begin position="285"/>
        <end position="307"/>
    </location>
</feature>
<keyword evidence="4 9" id="KW-0812">Transmembrane</keyword>
<keyword evidence="13" id="KW-1185">Reference proteome</keyword>
<evidence type="ECO:0000256" key="3">
    <source>
        <dbReference type="ARBA" id="ARBA00022679"/>
    </source>
</evidence>
<gene>
    <name evidence="12" type="ORF">JQ619_33410</name>
</gene>
<accession>A0ABS5GHE7</accession>
<sequence length="658" mass="71687">MGHREDIDWLRAIAVLAVVGFHFEAPAIFGGFVGVDIFFVISGYLITGIISAEIVSGQFSFARFYERRARRLLPALYVMVACAAIPASHELLSSERAEFFESATAVVTFTSNVFFWLRSGYFDHAAVEKPLLHTWSLAVEEQFYLVLPVVVWGGRLLAQRRRLVLPGVLALFAAGSFALGLLLLRNGAFASAFFLSPPRAWEFLLGSLLAVSRLPAPPPGVVQRAARGLSLILMAIPILALRPGPSSPGLNALAPCLGAALFLWSGTGVANVPRHRMSPLKWAAFVGRISYSLYLWHWPLFAFARFAKPGLALDGWERAGLFVLTVAVATLSWRYVEQPFRTRQLAATPRAAFSLAALASLLLLAGSGVGLLGSGAVSKADRAAQRFDAYNSYDMKPLYRYGACFTTPDGRVAEDCLRPVSGKTNILLWGDSFAAHYFHGLRAHLDPKTVHIMQASQPTCMPTFSAETQGVGVCRAFAVQMGEYFAQARPDLVVMSADWLENARPPRFAGMVRDLRRTIGRLREAGIPVVLFGPSVQFRARLPSMLARATLRGVTPESAAFVRSDIFALDAAMQAALPPREGLSYVSILSAICEDRRCPLTASNVPLSFDHAHLTAEGSEHVMAAVAPRLLPDTTDFSSREQARERSDQAGDSGTRDD</sequence>
<dbReference type="GO" id="GO:0016746">
    <property type="term" value="F:acyltransferase activity"/>
    <property type="evidence" value="ECO:0007669"/>
    <property type="project" value="UniProtKB-KW"/>
</dbReference>
<evidence type="ECO:0000256" key="1">
    <source>
        <dbReference type="ARBA" id="ARBA00004651"/>
    </source>
</evidence>
<keyword evidence="5 9" id="KW-1133">Transmembrane helix</keyword>
<evidence type="ECO:0000256" key="4">
    <source>
        <dbReference type="ARBA" id="ARBA00022692"/>
    </source>
</evidence>
<organism evidence="12 13">
    <name type="scientific">Bradyrhizobium denitrificans</name>
    <dbReference type="NCBI Taxonomy" id="2734912"/>
    <lineage>
        <taxon>Bacteria</taxon>
        <taxon>Pseudomonadati</taxon>
        <taxon>Pseudomonadota</taxon>
        <taxon>Alphaproteobacteria</taxon>
        <taxon>Hyphomicrobiales</taxon>
        <taxon>Nitrobacteraceae</taxon>
        <taxon>Bradyrhizobium</taxon>
    </lineage>
</organism>
<evidence type="ECO:0000256" key="8">
    <source>
        <dbReference type="SAM" id="MobiDB-lite"/>
    </source>
</evidence>
<dbReference type="InterPro" id="IPR002656">
    <property type="entry name" value="Acyl_transf_3_dom"/>
</dbReference>
<evidence type="ECO:0000313" key="13">
    <source>
        <dbReference type="Proteomes" id="UP001314635"/>
    </source>
</evidence>
<dbReference type="InterPro" id="IPR036514">
    <property type="entry name" value="SGNH_hydro_sf"/>
</dbReference>
<keyword evidence="7 12" id="KW-0012">Acyltransferase</keyword>
<feature type="transmembrane region" description="Helical" evidence="9">
    <location>
        <begin position="163"/>
        <end position="184"/>
    </location>
</feature>
<evidence type="ECO:0000256" key="7">
    <source>
        <dbReference type="ARBA" id="ARBA00023315"/>
    </source>
</evidence>
<proteinExistence type="predicted"/>
<evidence type="ECO:0000259" key="11">
    <source>
        <dbReference type="Pfam" id="PF19040"/>
    </source>
</evidence>
<feature type="compositionally biased region" description="Basic and acidic residues" evidence="8">
    <location>
        <begin position="638"/>
        <end position="658"/>
    </location>
</feature>
<evidence type="ECO:0000313" key="12">
    <source>
        <dbReference type="EMBL" id="MBR1140663.1"/>
    </source>
</evidence>
<evidence type="ECO:0000256" key="6">
    <source>
        <dbReference type="ARBA" id="ARBA00023136"/>
    </source>
</evidence>
<dbReference type="EMBL" id="JAFCLK010000045">
    <property type="protein sequence ID" value="MBR1140663.1"/>
    <property type="molecule type" value="Genomic_DNA"/>
</dbReference>
<reference evidence="13" key="1">
    <citation type="journal article" date="2021" name="ISME J.">
        <title>Evolutionary origin and ecological implication of a unique nif island in free-living Bradyrhizobium lineages.</title>
        <authorList>
            <person name="Tao J."/>
        </authorList>
    </citation>
    <scope>NUCLEOTIDE SEQUENCE [LARGE SCALE GENOMIC DNA]</scope>
    <source>
        <strain evidence="13">SZCCT0094</strain>
    </source>
</reference>
<keyword evidence="12" id="KW-0540">Nuclease</keyword>
<keyword evidence="12" id="KW-0378">Hydrolase</keyword>
<dbReference type="PANTHER" id="PTHR23028:SF53">
    <property type="entry name" value="ACYL_TRANSF_3 DOMAIN-CONTAINING PROTEIN"/>
    <property type="match status" value="1"/>
</dbReference>
<dbReference type="InterPro" id="IPR050879">
    <property type="entry name" value="Acyltransferase_3"/>
</dbReference>
<feature type="domain" description="Acyltransferase 3" evidence="10">
    <location>
        <begin position="6"/>
        <end position="333"/>
    </location>
</feature>
<feature type="domain" description="SGNH" evidence="11">
    <location>
        <begin position="404"/>
        <end position="628"/>
    </location>
</feature>
<dbReference type="Pfam" id="PF19040">
    <property type="entry name" value="SGNH"/>
    <property type="match status" value="1"/>
</dbReference>
<feature type="transmembrane region" description="Helical" evidence="9">
    <location>
        <begin position="252"/>
        <end position="273"/>
    </location>
</feature>
<dbReference type="SUPFAM" id="SSF52266">
    <property type="entry name" value="SGNH hydrolase"/>
    <property type="match status" value="1"/>
</dbReference>
<evidence type="ECO:0000259" key="10">
    <source>
        <dbReference type="Pfam" id="PF01757"/>
    </source>
</evidence>
<dbReference type="InterPro" id="IPR043968">
    <property type="entry name" value="SGNH"/>
</dbReference>
<dbReference type="Gene3D" id="3.40.50.1110">
    <property type="entry name" value="SGNH hydrolase"/>
    <property type="match status" value="1"/>
</dbReference>
<evidence type="ECO:0000256" key="9">
    <source>
        <dbReference type="SAM" id="Phobius"/>
    </source>
</evidence>
<dbReference type="PANTHER" id="PTHR23028">
    <property type="entry name" value="ACETYLTRANSFERASE"/>
    <property type="match status" value="1"/>
</dbReference>
<dbReference type="GO" id="GO:0004519">
    <property type="term" value="F:endonuclease activity"/>
    <property type="evidence" value="ECO:0007669"/>
    <property type="project" value="UniProtKB-KW"/>
</dbReference>
<name>A0ABS5GHE7_9BRAD</name>
<keyword evidence="6 9" id="KW-0472">Membrane</keyword>
<feature type="transmembrane region" description="Helical" evidence="9">
    <location>
        <begin position="37"/>
        <end position="57"/>
    </location>
</feature>